<dbReference type="PANTHER" id="PTHR19944">
    <property type="entry name" value="MHC CLASS II-RELATED"/>
    <property type="match status" value="1"/>
</dbReference>
<keyword evidence="13" id="KW-1185">Reference proteome</keyword>
<dbReference type="Gene3D" id="3.10.320.10">
    <property type="entry name" value="Class II Histocompatibility Antigen, M Beta Chain, Chain B, domain 1"/>
    <property type="match status" value="1"/>
</dbReference>
<keyword evidence="10" id="KW-0732">Signal</keyword>
<dbReference type="InterPro" id="IPR050160">
    <property type="entry name" value="MHC/Immunoglobulin"/>
</dbReference>
<keyword evidence="8" id="KW-0491">MHC II</keyword>
<feature type="region of interest" description="Disordered" evidence="9">
    <location>
        <begin position="171"/>
        <end position="232"/>
    </location>
</feature>
<evidence type="ECO:0000259" key="11">
    <source>
        <dbReference type="PROSITE" id="PS50835"/>
    </source>
</evidence>
<dbReference type="GO" id="GO:0002250">
    <property type="term" value="P:adaptive immune response"/>
    <property type="evidence" value="ECO:0007669"/>
    <property type="project" value="UniProtKB-KW"/>
</dbReference>
<dbReference type="InterPro" id="IPR014745">
    <property type="entry name" value="MHC_II_a/b_N"/>
</dbReference>
<dbReference type="PROSITE" id="PS50835">
    <property type="entry name" value="IG_LIKE"/>
    <property type="match status" value="1"/>
</dbReference>
<dbReference type="GO" id="GO:0042613">
    <property type="term" value="C:MHC class II protein complex"/>
    <property type="evidence" value="ECO:0007669"/>
    <property type="project" value="UniProtKB-KW"/>
</dbReference>
<evidence type="ECO:0000256" key="3">
    <source>
        <dbReference type="ARBA" id="ARBA00022859"/>
    </source>
</evidence>
<organism evidence="12 13">
    <name type="scientific">Buteo japonicus</name>
    <dbReference type="NCBI Taxonomy" id="224669"/>
    <lineage>
        <taxon>Eukaryota</taxon>
        <taxon>Metazoa</taxon>
        <taxon>Chordata</taxon>
        <taxon>Craniata</taxon>
        <taxon>Vertebrata</taxon>
        <taxon>Euteleostomi</taxon>
        <taxon>Archelosauria</taxon>
        <taxon>Archosauria</taxon>
        <taxon>Dinosauria</taxon>
        <taxon>Saurischia</taxon>
        <taxon>Theropoda</taxon>
        <taxon>Coelurosauria</taxon>
        <taxon>Aves</taxon>
        <taxon>Neognathae</taxon>
        <taxon>Neoaves</taxon>
        <taxon>Telluraves</taxon>
        <taxon>Accipitrimorphae</taxon>
        <taxon>Accipitriformes</taxon>
        <taxon>Accipitridae</taxon>
        <taxon>Accipitrinae</taxon>
        <taxon>Buteo</taxon>
    </lineage>
</organism>
<dbReference type="Proteomes" id="UP000694555">
    <property type="component" value="Unplaced"/>
</dbReference>
<dbReference type="InterPro" id="IPR036179">
    <property type="entry name" value="Ig-like_dom_sf"/>
</dbReference>
<feature type="signal peptide" evidence="10">
    <location>
        <begin position="1"/>
        <end position="19"/>
    </location>
</feature>
<reference evidence="12" key="1">
    <citation type="submission" date="2025-08" db="UniProtKB">
        <authorList>
            <consortium name="Ensembl"/>
        </authorList>
    </citation>
    <scope>IDENTIFICATION</scope>
</reference>
<sequence>ATYLHVPLVGAFLVHVASSCPLANNGSALDFDFTLVFNKNPLVCYEPDARRFTPARGIARGVLQSTLHGDFAGSNTPTLRKASDGAFHVGTTPSTSVLLTCHVWGFYPAEVTVSWLHNGNVVGPGDHPPTSAIPNGDWTYQTQVTLMVAPTAGDTFACSVQHASLEEPLLEEWSESGGTGTPTRTSGSSPRPFSPPPPRVLGQWPGVTRTLLTPSTPSCRLHSPPRRHLPRR</sequence>
<dbReference type="CDD" id="cd21002">
    <property type="entry name" value="IgC1_MHC_II_beta_HLA-DM"/>
    <property type="match status" value="1"/>
</dbReference>
<evidence type="ECO:0000313" key="12">
    <source>
        <dbReference type="Ensembl" id="ENSBJAP00000006991.1"/>
    </source>
</evidence>
<dbReference type="SUPFAM" id="SSF54452">
    <property type="entry name" value="MHC antigen-recognition domain"/>
    <property type="match status" value="1"/>
</dbReference>
<dbReference type="Pfam" id="PF07654">
    <property type="entry name" value="C1-set"/>
    <property type="match status" value="1"/>
</dbReference>
<reference evidence="12" key="2">
    <citation type="submission" date="2025-09" db="UniProtKB">
        <authorList>
            <consortium name="Ensembl"/>
        </authorList>
    </citation>
    <scope>IDENTIFICATION</scope>
</reference>
<dbReference type="AlphaFoldDB" id="A0A8C0ATM5"/>
<dbReference type="SUPFAM" id="SSF48726">
    <property type="entry name" value="Immunoglobulin"/>
    <property type="match status" value="1"/>
</dbReference>
<keyword evidence="5" id="KW-1064">Adaptive immunity</keyword>
<evidence type="ECO:0000256" key="9">
    <source>
        <dbReference type="SAM" id="MobiDB-lite"/>
    </source>
</evidence>
<dbReference type="GO" id="GO:0002504">
    <property type="term" value="P:antigen processing and presentation of peptide or polysaccharide antigen via MHC class II"/>
    <property type="evidence" value="ECO:0007669"/>
    <property type="project" value="UniProtKB-KW"/>
</dbReference>
<keyword evidence="4" id="KW-1133">Transmembrane helix</keyword>
<dbReference type="PROSITE" id="PS00290">
    <property type="entry name" value="IG_MHC"/>
    <property type="match status" value="1"/>
</dbReference>
<evidence type="ECO:0000256" key="10">
    <source>
        <dbReference type="SAM" id="SignalP"/>
    </source>
</evidence>
<evidence type="ECO:0000256" key="7">
    <source>
        <dbReference type="ARBA" id="ARBA00023180"/>
    </source>
</evidence>
<feature type="compositionally biased region" description="Basic residues" evidence="9">
    <location>
        <begin position="223"/>
        <end position="232"/>
    </location>
</feature>
<evidence type="ECO:0000256" key="5">
    <source>
        <dbReference type="ARBA" id="ARBA00023130"/>
    </source>
</evidence>
<keyword evidence="2" id="KW-0812">Transmembrane</keyword>
<name>A0A8C0ATM5_9AVES</name>
<dbReference type="InterPro" id="IPR003597">
    <property type="entry name" value="Ig_C1-set"/>
</dbReference>
<protein>
    <recommendedName>
        <fullName evidence="11">Ig-like domain-containing protein</fullName>
    </recommendedName>
</protein>
<keyword evidence="6" id="KW-0472">Membrane</keyword>
<evidence type="ECO:0000256" key="1">
    <source>
        <dbReference type="ARBA" id="ARBA00004479"/>
    </source>
</evidence>
<proteinExistence type="predicted"/>
<feature type="domain" description="Ig-like" evidence="11">
    <location>
        <begin position="77"/>
        <end position="171"/>
    </location>
</feature>
<dbReference type="Gene3D" id="2.60.40.10">
    <property type="entry name" value="Immunoglobulins"/>
    <property type="match status" value="1"/>
</dbReference>
<evidence type="ECO:0000256" key="6">
    <source>
        <dbReference type="ARBA" id="ARBA00023136"/>
    </source>
</evidence>
<evidence type="ECO:0000256" key="4">
    <source>
        <dbReference type="ARBA" id="ARBA00022989"/>
    </source>
</evidence>
<evidence type="ECO:0000313" key="13">
    <source>
        <dbReference type="Proteomes" id="UP000694555"/>
    </source>
</evidence>
<feature type="compositionally biased region" description="Low complexity" evidence="9">
    <location>
        <begin position="181"/>
        <end position="191"/>
    </location>
</feature>
<feature type="chain" id="PRO_5034480188" description="Ig-like domain-containing protein" evidence="10">
    <location>
        <begin position="20"/>
        <end position="232"/>
    </location>
</feature>
<dbReference type="InterPro" id="IPR011162">
    <property type="entry name" value="MHC_I/II-like_Ag-recog"/>
</dbReference>
<evidence type="ECO:0000256" key="2">
    <source>
        <dbReference type="ARBA" id="ARBA00022692"/>
    </source>
</evidence>
<dbReference type="InterPro" id="IPR007110">
    <property type="entry name" value="Ig-like_dom"/>
</dbReference>
<keyword evidence="7" id="KW-0325">Glycoprotein</keyword>
<dbReference type="Ensembl" id="ENSBJAT00000007196.1">
    <property type="protein sequence ID" value="ENSBJAP00000006991.1"/>
    <property type="gene ID" value="ENSBJAG00000004978.1"/>
</dbReference>
<accession>A0A8C0ATM5</accession>
<dbReference type="InterPro" id="IPR003006">
    <property type="entry name" value="Ig/MHC_CS"/>
</dbReference>
<dbReference type="SMART" id="SM00407">
    <property type="entry name" value="IGc1"/>
    <property type="match status" value="1"/>
</dbReference>
<comment type="subcellular location">
    <subcellularLocation>
        <location evidence="1">Membrane</location>
        <topology evidence="1">Single-pass type I membrane protein</topology>
    </subcellularLocation>
</comment>
<evidence type="ECO:0000256" key="8">
    <source>
        <dbReference type="ARBA" id="ARBA00023182"/>
    </source>
</evidence>
<dbReference type="PANTHER" id="PTHR19944:SF65">
    <property type="entry name" value="HLA CLASS II HISTOCOMPATIBILITY ANTIGEN, DM BETA CHAIN"/>
    <property type="match status" value="1"/>
</dbReference>
<dbReference type="InterPro" id="IPR013783">
    <property type="entry name" value="Ig-like_fold"/>
</dbReference>
<keyword evidence="3" id="KW-0391">Immunity</keyword>